<accession>A0A392TYT7</accession>
<name>A0A392TYT7_9FABA</name>
<dbReference type="AlphaFoldDB" id="A0A392TYT7"/>
<organism evidence="1 2">
    <name type="scientific">Trifolium medium</name>
    <dbReference type="NCBI Taxonomy" id="97028"/>
    <lineage>
        <taxon>Eukaryota</taxon>
        <taxon>Viridiplantae</taxon>
        <taxon>Streptophyta</taxon>
        <taxon>Embryophyta</taxon>
        <taxon>Tracheophyta</taxon>
        <taxon>Spermatophyta</taxon>
        <taxon>Magnoliopsida</taxon>
        <taxon>eudicotyledons</taxon>
        <taxon>Gunneridae</taxon>
        <taxon>Pentapetalae</taxon>
        <taxon>rosids</taxon>
        <taxon>fabids</taxon>
        <taxon>Fabales</taxon>
        <taxon>Fabaceae</taxon>
        <taxon>Papilionoideae</taxon>
        <taxon>50 kb inversion clade</taxon>
        <taxon>NPAAA clade</taxon>
        <taxon>Hologalegina</taxon>
        <taxon>IRL clade</taxon>
        <taxon>Trifolieae</taxon>
        <taxon>Trifolium</taxon>
    </lineage>
</organism>
<protein>
    <submittedName>
        <fullName evidence="1">Heat-shock protein</fullName>
    </submittedName>
</protein>
<reference evidence="1 2" key="1">
    <citation type="journal article" date="2018" name="Front. Plant Sci.">
        <title>Red Clover (Trifolium pratense) and Zigzag Clover (T. medium) - A Picture of Genomic Similarities and Differences.</title>
        <authorList>
            <person name="Dluhosova J."/>
            <person name="Istvanek J."/>
            <person name="Nedelnik J."/>
            <person name="Repkova J."/>
        </authorList>
    </citation>
    <scope>NUCLEOTIDE SEQUENCE [LARGE SCALE GENOMIC DNA]</scope>
    <source>
        <strain evidence="2">cv. 10/8</strain>
        <tissue evidence="1">Leaf</tissue>
    </source>
</reference>
<keyword evidence="2" id="KW-1185">Reference proteome</keyword>
<comment type="caution">
    <text evidence="1">The sequence shown here is derived from an EMBL/GenBank/DDBJ whole genome shotgun (WGS) entry which is preliminary data.</text>
</comment>
<feature type="non-terminal residue" evidence="1">
    <location>
        <position position="60"/>
    </location>
</feature>
<evidence type="ECO:0000313" key="2">
    <source>
        <dbReference type="Proteomes" id="UP000265520"/>
    </source>
</evidence>
<sequence length="60" mass="7009">MLEECRGFLSNIVLQPNVTDQWVWRPDPGGGYSVRGAYELLTSREFQDVEATRDLLWHKQ</sequence>
<dbReference type="Proteomes" id="UP000265520">
    <property type="component" value="Unassembled WGS sequence"/>
</dbReference>
<dbReference type="EMBL" id="LXQA010678837">
    <property type="protein sequence ID" value="MCI65604.1"/>
    <property type="molecule type" value="Genomic_DNA"/>
</dbReference>
<proteinExistence type="predicted"/>
<evidence type="ECO:0000313" key="1">
    <source>
        <dbReference type="EMBL" id="MCI65604.1"/>
    </source>
</evidence>